<evidence type="ECO:0000259" key="1">
    <source>
        <dbReference type="PROSITE" id="PS50878"/>
    </source>
</evidence>
<proteinExistence type="predicted"/>
<keyword evidence="2" id="KW-0540">Nuclease</keyword>
<dbReference type="Pfam" id="PF00078">
    <property type="entry name" value="RVT_1"/>
    <property type="match status" value="1"/>
</dbReference>
<keyword evidence="2" id="KW-0695">RNA-directed DNA polymerase</keyword>
<dbReference type="OrthoDB" id="6515678at2759"/>
<sequence length="224" mass="25065">MIKVDPDFITFEGIFAMLLSIKSKTSCGPDNIPNVFLRRYAESLARFLVEIFRSSLSQGIVPKDWLIARVVPVFKKGDNAIVTNYRPISLTVSCCKLMEHIISNYILNFLDERNILSPFQHGFRKGLSTTTQLITSIHSFSAVIDKSGQTDVVFIDFSKAFDRISHSKLIFKLNLLGLPSTIVNWIKSYLHSRVQFVDINGSHSDFLPVNSGVPQGSVLGPLLS</sequence>
<feature type="domain" description="Reverse transcriptase" evidence="1">
    <location>
        <begin position="54"/>
        <end position="224"/>
    </location>
</feature>
<dbReference type="VEuPathDB" id="VectorBase:LOC119172996"/>
<dbReference type="AlphaFoldDB" id="A0A6G5A9J2"/>
<reference evidence="2" key="1">
    <citation type="submission" date="2020-03" db="EMBL/GenBank/DDBJ databases">
        <title>A transcriptome and proteome of the tick Rhipicephalus microplus shaped by the genetic composition of its hosts and developmental stage.</title>
        <authorList>
            <person name="Garcia G.R."/>
            <person name="Ribeiro J.M.C."/>
            <person name="Maruyama S.R."/>
            <person name="Gardinasse L.G."/>
            <person name="Nelson K."/>
            <person name="Ferreira B.R."/>
            <person name="Andrade T.G."/>
            <person name="Santos I.K.F.M."/>
        </authorList>
    </citation>
    <scope>NUCLEOTIDE SEQUENCE</scope>
    <source>
        <strain evidence="2">NSGR</strain>
        <tissue evidence="2">Salivary glands</tissue>
    </source>
</reference>
<protein>
    <submittedName>
        <fullName evidence="2">Putative endonuclease/reverse transcriptase</fullName>
    </submittedName>
</protein>
<dbReference type="GO" id="GO:0004519">
    <property type="term" value="F:endonuclease activity"/>
    <property type="evidence" value="ECO:0007669"/>
    <property type="project" value="UniProtKB-KW"/>
</dbReference>
<dbReference type="PANTHER" id="PTHR19446">
    <property type="entry name" value="REVERSE TRANSCRIPTASES"/>
    <property type="match status" value="1"/>
</dbReference>
<dbReference type="CDD" id="cd01650">
    <property type="entry name" value="RT_nLTR_like"/>
    <property type="match status" value="1"/>
</dbReference>
<dbReference type="InterPro" id="IPR043502">
    <property type="entry name" value="DNA/RNA_pol_sf"/>
</dbReference>
<dbReference type="EMBL" id="GIKN01005399">
    <property type="protein sequence ID" value="NIE47672.1"/>
    <property type="molecule type" value="Transcribed_RNA"/>
</dbReference>
<organism evidence="2">
    <name type="scientific">Rhipicephalus microplus</name>
    <name type="common">Cattle tick</name>
    <name type="synonym">Boophilus microplus</name>
    <dbReference type="NCBI Taxonomy" id="6941"/>
    <lineage>
        <taxon>Eukaryota</taxon>
        <taxon>Metazoa</taxon>
        <taxon>Ecdysozoa</taxon>
        <taxon>Arthropoda</taxon>
        <taxon>Chelicerata</taxon>
        <taxon>Arachnida</taxon>
        <taxon>Acari</taxon>
        <taxon>Parasitiformes</taxon>
        <taxon>Ixodida</taxon>
        <taxon>Ixodoidea</taxon>
        <taxon>Ixodidae</taxon>
        <taxon>Rhipicephalinae</taxon>
        <taxon>Rhipicephalus</taxon>
        <taxon>Boophilus</taxon>
    </lineage>
</organism>
<name>A0A6G5A9J2_RHIMP</name>
<dbReference type="GO" id="GO:0003964">
    <property type="term" value="F:RNA-directed DNA polymerase activity"/>
    <property type="evidence" value="ECO:0007669"/>
    <property type="project" value="UniProtKB-KW"/>
</dbReference>
<dbReference type="InterPro" id="IPR000477">
    <property type="entry name" value="RT_dom"/>
</dbReference>
<keyword evidence="2" id="KW-0378">Hydrolase</keyword>
<dbReference type="PROSITE" id="PS50878">
    <property type="entry name" value="RT_POL"/>
    <property type="match status" value="1"/>
</dbReference>
<accession>A0A6G5A9J2</accession>
<evidence type="ECO:0000313" key="2">
    <source>
        <dbReference type="EMBL" id="NIE47672.1"/>
    </source>
</evidence>
<keyword evidence="2" id="KW-0548">Nucleotidyltransferase</keyword>
<keyword evidence="2" id="KW-0255">Endonuclease</keyword>
<keyword evidence="2" id="KW-0808">Transferase</keyword>
<dbReference type="SUPFAM" id="SSF56672">
    <property type="entry name" value="DNA/RNA polymerases"/>
    <property type="match status" value="1"/>
</dbReference>